<evidence type="ECO:0000313" key="2">
    <source>
        <dbReference type="Proteomes" id="UP000310200"/>
    </source>
</evidence>
<protein>
    <submittedName>
        <fullName evidence="1">Uncharacterized protein</fullName>
    </submittedName>
</protein>
<dbReference type="Proteomes" id="UP000310200">
    <property type="component" value="Unassembled WGS sequence"/>
</dbReference>
<sequence>MLSAGTNFAGAISAPQQLHANFPITGLPGASFGAPTAGGNWIASFAQPKQGYAVREDHGDSTTYDFRTMTVQGTPVIQSAQYCASTSCRSSGTTGVVLAFKNLIAKKF</sequence>
<comment type="caution">
    <text evidence="1">The sequence shown here is derived from an EMBL/GenBank/DDBJ whole genome shotgun (WGS) entry which is preliminary data.</text>
</comment>
<name>A0A4V3S9X2_9HYME</name>
<dbReference type="AlphaFoldDB" id="A0A4V3S9X2"/>
<keyword evidence="2" id="KW-1185">Reference proteome</keyword>
<accession>A0A4V3S9X2</accession>
<dbReference type="EMBL" id="QBLH01002813">
    <property type="protein sequence ID" value="TGZ46774.1"/>
    <property type="molecule type" value="Genomic_DNA"/>
</dbReference>
<evidence type="ECO:0000313" key="1">
    <source>
        <dbReference type="EMBL" id="TGZ46774.1"/>
    </source>
</evidence>
<proteinExistence type="predicted"/>
<organism evidence="1 2">
    <name type="scientific">Temnothorax longispinosus</name>
    <dbReference type="NCBI Taxonomy" id="300112"/>
    <lineage>
        <taxon>Eukaryota</taxon>
        <taxon>Metazoa</taxon>
        <taxon>Ecdysozoa</taxon>
        <taxon>Arthropoda</taxon>
        <taxon>Hexapoda</taxon>
        <taxon>Insecta</taxon>
        <taxon>Pterygota</taxon>
        <taxon>Neoptera</taxon>
        <taxon>Endopterygota</taxon>
        <taxon>Hymenoptera</taxon>
        <taxon>Apocrita</taxon>
        <taxon>Aculeata</taxon>
        <taxon>Formicoidea</taxon>
        <taxon>Formicidae</taxon>
        <taxon>Myrmicinae</taxon>
        <taxon>Temnothorax</taxon>
    </lineage>
</organism>
<reference evidence="1 2" key="1">
    <citation type="journal article" date="2019" name="Philos. Trans. R. Soc. Lond., B, Biol. Sci.">
        <title>Ant behaviour and brain gene expression of defending hosts depend on the ecological success of the intruding social parasite.</title>
        <authorList>
            <person name="Kaur R."/>
            <person name="Stoldt M."/>
            <person name="Jongepier E."/>
            <person name="Feldmeyer B."/>
            <person name="Menzel F."/>
            <person name="Bornberg-Bauer E."/>
            <person name="Foitzik S."/>
        </authorList>
    </citation>
    <scope>NUCLEOTIDE SEQUENCE [LARGE SCALE GENOMIC DNA]</scope>
    <source>
        <tissue evidence="1">Whole body</tissue>
    </source>
</reference>
<gene>
    <name evidence="1" type="ORF">DBV15_06560</name>
</gene>
<dbReference type="STRING" id="300112.A0A4V3S9X2"/>